<dbReference type="GeneID" id="102807040"/>
<organism evidence="1 2">
    <name type="scientific">Saccoglossus kowalevskii</name>
    <name type="common">Acorn worm</name>
    <dbReference type="NCBI Taxonomy" id="10224"/>
    <lineage>
        <taxon>Eukaryota</taxon>
        <taxon>Metazoa</taxon>
        <taxon>Hemichordata</taxon>
        <taxon>Enteropneusta</taxon>
        <taxon>Harrimaniidae</taxon>
        <taxon>Saccoglossus</taxon>
    </lineage>
</organism>
<sequence length="314" mass="37159">FAKCITTGQAMDSMTFDSSNIMRMKIALQLLEFYENMKQKEILIDNDTSSDEDLPQVFPESNRQEVTKKRKINHTLDSILEEHRMCKRSASTTKCITHCRKKKETTEKHYEKVNKTLNVKMEETEESYPMCLKENLIEEWDMNQIGFHKIDAINECINVMKEVVLDNPNIHDNPSSRTTPLQALWHHQFPCKYFTQPNIKDCKKDKNVESQYETVLRRIPDEIQNFVLKKVMDSFTSRKKPQQVCQAWETEYQIPNTIEIISKSLMEKQHVRKEYYFQVIQKTCFVLLGMKLRSKMKMTTVDGTEQEEFIDVEN</sequence>
<protein>
    <submittedName>
        <fullName evidence="2">Uncharacterized protein LOC102807040</fullName>
    </submittedName>
</protein>
<reference evidence="2" key="1">
    <citation type="submission" date="2025-08" db="UniProtKB">
        <authorList>
            <consortium name="RefSeq"/>
        </authorList>
    </citation>
    <scope>IDENTIFICATION</scope>
    <source>
        <tissue evidence="2">Testes</tissue>
    </source>
</reference>
<proteinExistence type="predicted"/>
<gene>
    <name evidence="2" type="primary">LOC102807040</name>
</gene>
<dbReference type="Proteomes" id="UP000694865">
    <property type="component" value="Unplaced"/>
</dbReference>
<name>A0ABM0MS96_SACKO</name>
<evidence type="ECO:0000313" key="2">
    <source>
        <dbReference type="RefSeq" id="XP_006822887.1"/>
    </source>
</evidence>
<feature type="non-terminal residue" evidence="2">
    <location>
        <position position="1"/>
    </location>
</feature>
<dbReference type="RefSeq" id="XP_006822887.1">
    <property type="nucleotide sequence ID" value="XM_006822824.1"/>
</dbReference>
<evidence type="ECO:0000313" key="1">
    <source>
        <dbReference type="Proteomes" id="UP000694865"/>
    </source>
</evidence>
<accession>A0ABM0MS96</accession>
<keyword evidence="1" id="KW-1185">Reference proteome</keyword>